<sequence length="171" mass="19006">MTEVWKPSVTVAAIIERDGRFLLIEERTREGIRINQPAGHLDANESLIQAVVRETLEEAAHDFVPVALVGTYLSRYFSALTGESATYVRFAFCGSVGEAHDQALDDGILRVLWMSREEIAACPERHRSPQVLQCIDDYLRGDRVPLSTLHTDPAALRSNSEINGIDGVKDE</sequence>
<dbReference type="SUPFAM" id="SSF55811">
    <property type="entry name" value="Nudix"/>
    <property type="match status" value="1"/>
</dbReference>
<dbReference type="RefSeq" id="WP_168055833.1">
    <property type="nucleotide sequence ID" value="NZ_JAAOZT010000007.1"/>
</dbReference>
<comment type="similarity">
    <text evidence="1 4">Belongs to the Nudix hydrolase family. NudJ subfamily.</text>
</comment>
<proteinExistence type="inferred from homology"/>
<feature type="domain" description="Nudix hydrolase" evidence="5">
    <location>
        <begin position="4"/>
        <end position="136"/>
    </location>
</feature>
<dbReference type="InterPro" id="IPR000086">
    <property type="entry name" value="NUDIX_hydrolase_dom"/>
</dbReference>
<dbReference type="Proteomes" id="UP000571084">
    <property type="component" value="Unassembled WGS sequence"/>
</dbReference>
<evidence type="ECO:0000256" key="3">
    <source>
        <dbReference type="ARBA" id="ARBA00015552"/>
    </source>
</evidence>
<evidence type="ECO:0000256" key="1">
    <source>
        <dbReference type="ARBA" id="ARBA00007608"/>
    </source>
</evidence>
<name>A0A840RUY7_9BURK</name>
<evidence type="ECO:0000259" key="5">
    <source>
        <dbReference type="PROSITE" id="PS51462"/>
    </source>
</evidence>
<accession>A0A840RUY7</accession>
<dbReference type="EC" id="3.6.1.-" evidence="4"/>
<keyword evidence="7" id="KW-1185">Reference proteome</keyword>
<evidence type="ECO:0000313" key="7">
    <source>
        <dbReference type="Proteomes" id="UP000571084"/>
    </source>
</evidence>
<dbReference type="InterPro" id="IPR033713">
    <property type="entry name" value="NudJ"/>
</dbReference>
<organism evidence="6 7">
    <name type="scientific">Glaciimonas immobilis</name>
    <dbReference type="NCBI Taxonomy" id="728004"/>
    <lineage>
        <taxon>Bacteria</taxon>
        <taxon>Pseudomonadati</taxon>
        <taxon>Pseudomonadota</taxon>
        <taxon>Betaproteobacteria</taxon>
        <taxon>Burkholderiales</taxon>
        <taxon>Oxalobacteraceae</taxon>
        <taxon>Glaciimonas</taxon>
    </lineage>
</organism>
<gene>
    <name evidence="4" type="primary">nudJ</name>
    <name evidence="6" type="ORF">HNR39_002538</name>
</gene>
<dbReference type="Gene3D" id="3.90.79.10">
    <property type="entry name" value="Nucleoside Triphosphate Pyrophosphohydrolase"/>
    <property type="match status" value="1"/>
</dbReference>
<comment type="caution">
    <text evidence="6">The sequence shown here is derived from an EMBL/GenBank/DDBJ whole genome shotgun (WGS) entry which is preliminary data.</text>
</comment>
<keyword evidence="4" id="KW-0378">Hydrolase</keyword>
<comment type="cofactor">
    <cofactor evidence="4">
        <name>Mg(2+)</name>
        <dbReference type="ChEBI" id="CHEBI:18420"/>
    </cofactor>
</comment>
<dbReference type="InterPro" id="IPR015797">
    <property type="entry name" value="NUDIX_hydrolase-like_dom_sf"/>
</dbReference>
<dbReference type="EMBL" id="JACHHQ010000005">
    <property type="protein sequence ID" value="MBB5200696.1"/>
    <property type="molecule type" value="Genomic_DNA"/>
</dbReference>
<dbReference type="CDD" id="cd03675">
    <property type="entry name" value="NUDIX_Hydrolase"/>
    <property type="match status" value="1"/>
</dbReference>
<evidence type="ECO:0000256" key="2">
    <source>
        <dbReference type="ARBA" id="ARBA00011245"/>
    </source>
</evidence>
<dbReference type="Pfam" id="PF00293">
    <property type="entry name" value="NUDIX"/>
    <property type="match status" value="1"/>
</dbReference>
<dbReference type="AlphaFoldDB" id="A0A840RUY7"/>
<dbReference type="PANTHER" id="PTHR43222:SF11">
    <property type="entry name" value="PHOSPHATASE NUDJ"/>
    <property type="match status" value="1"/>
</dbReference>
<dbReference type="PROSITE" id="PS51462">
    <property type="entry name" value="NUDIX"/>
    <property type="match status" value="1"/>
</dbReference>
<evidence type="ECO:0000313" key="6">
    <source>
        <dbReference type="EMBL" id="MBB5200696.1"/>
    </source>
</evidence>
<dbReference type="GO" id="GO:0004787">
    <property type="term" value="F:thiamine diphosphate phosphatase activity"/>
    <property type="evidence" value="ECO:0007669"/>
    <property type="project" value="InterPro"/>
</dbReference>
<dbReference type="GO" id="GO:0017110">
    <property type="term" value="F:nucleoside diphosphate phosphatase activity"/>
    <property type="evidence" value="ECO:0007669"/>
    <property type="project" value="InterPro"/>
</dbReference>
<comment type="subunit">
    <text evidence="2 4">Monomer.</text>
</comment>
<evidence type="ECO:0000256" key="4">
    <source>
        <dbReference type="RuleBase" id="RU364043"/>
    </source>
</evidence>
<protein>
    <recommendedName>
        <fullName evidence="3 4">Phosphatase NudJ</fullName>
        <ecNumber evidence="4">3.6.1.-</ecNumber>
    </recommendedName>
</protein>
<dbReference type="PANTHER" id="PTHR43222">
    <property type="entry name" value="NUDIX HYDROLASE 23"/>
    <property type="match status" value="1"/>
</dbReference>
<dbReference type="GO" id="GO:0017111">
    <property type="term" value="F:ribonucleoside triphosphate phosphatase activity"/>
    <property type="evidence" value="ECO:0007669"/>
    <property type="project" value="InterPro"/>
</dbReference>
<reference evidence="6 7" key="1">
    <citation type="submission" date="2020-08" db="EMBL/GenBank/DDBJ databases">
        <title>Genomic Encyclopedia of Type Strains, Phase IV (KMG-IV): sequencing the most valuable type-strain genomes for metagenomic binning, comparative biology and taxonomic classification.</title>
        <authorList>
            <person name="Goeker M."/>
        </authorList>
    </citation>
    <scope>NUCLEOTIDE SEQUENCE [LARGE SCALE GENOMIC DNA]</scope>
    <source>
        <strain evidence="6 7">DSM 23240</strain>
    </source>
</reference>
<keyword evidence="4" id="KW-0460">Magnesium</keyword>